<organism evidence="14 15">
    <name type="scientific">Georgenia halotolerans</name>
    <dbReference type="NCBI Taxonomy" id="3028317"/>
    <lineage>
        <taxon>Bacteria</taxon>
        <taxon>Bacillati</taxon>
        <taxon>Actinomycetota</taxon>
        <taxon>Actinomycetes</taxon>
        <taxon>Micrococcales</taxon>
        <taxon>Bogoriellaceae</taxon>
        <taxon>Georgenia</taxon>
    </lineage>
</organism>
<name>A0ABT5TYH9_9MICO</name>
<accession>A0ABT5TYH9</accession>
<keyword evidence="4" id="KW-0633">Potassium transport</keyword>
<reference evidence="14" key="1">
    <citation type="submission" date="2023-02" db="EMBL/GenBank/DDBJ databases">
        <title>Georgenia sp.10Sc9-8, isolated from a soil sample collected from the Taklamakan desert.</title>
        <authorList>
            <person name="Liu S."/>
        </authorList>
    </citation>
    <scope>NUCLEOTIDE SEQUENCE</scope>
    <source>
        <strain evidence="14">10Sc9-8</strain>
    </source>
</reference>
<keyword evidence="6" id="KW-0631">Potassium channel</keyword>
<proteinExistence type="inferred from homology"/>
<comment type="catalytic activity">
    <reaction evidence="12">
        <text>K(+)(in) = K(+)(out)</text>
        <dbReference type="Rhea" id="RHEA:29463"/>
        <dbReference type="ChEBI" id="CHEBI:29103"/>
    </reaction>
</comment>
<dbReference type="InterPro" id="IPR010617">
    <property type="entry name" value="TMEM175-like"/>
</dbReference>
<keyword evidence="15" id="KW-1185">Reference proteome</keyword>
<comment type="caution">
    <text evidence="14">The sequence shown here is derived from an EMBL/GenBank/DDBJ whole genome shotgun (WGS) entry which is preliminary data.</text>
</comment>
<feature type="transmembrane region" description="Helical" evidence="13">
    <location>
        <begin position="168"/>
        <end position="198"/>
    </location>
</feature>
<comment type="subcellular location">
    <subcellularLocation>
        <location evidence="1">Membrane</location>
        <topology evidence="1">Multi-pass membrane protein</topology>
    </subcellularLocation>
</comment>
<keyword evidence="8 13" id="KW-1133">Transmembrane helix</keyword>
<sequence>MPEDDDERQRRRDRRYGRETIEFGRVLGLSDSVFGIALTLLVFTLDASTVRLTGLSGVLTDQTGQLIAFGVSFAVIANFWWVHHRFFASLGLVEPGLVRLNLLLLGAVALVPFPTSLLGRDPTVRGAVVPYLVLLSLVAVVHLLLLVRANAAEAWRGPMPDGMFRWLLAGWGASAVVTLLALGVAFLLPVAALAMLLLTWPVEALVAYRAPAGYRDWG</sequence>
<keyword evidence="3" id="KW-0813">Transport</keyword>
<keyword evidence="10 13" id="KW-0472">Membrane</keyword>
<comment type="similarity">
    <text evidence="2">Belongs to the TMEM175 family.</text>
</comment>
<evidence type="ECO:0000256" key="13">
    <source>
        <dbReference type="SAM" id="Phobius"/>
    </source>
</evidence>
<evidence type="ECO:0000256" key="10">
    <source>
        <dbReference type="ARBA" id="ARBA00023136"/>
    </source>
</evidence>
<evidence type="ECO:0000256" key="11">
    <source>
        <dbReference type="ARBA" id="ARBA00023303"/>
    </source>
</evidence>
<dbReference type="Proteomes" id="UP001165561">
    <property type="component" value="Unassembled WGS sequence"/>
</dbReference>
<evidence type="ECO:0000256" key="9">
    <source>
        <dbReference type="ARBA" id="ARBA00023065"/>
    </source>
</evidence>
<feature type="transmembrane region" description="Helical" evidence="13">
    <location>
        <begin position="127"/>
        <end position="147"/>
    </location>
</feature>
<evidence type="ECO:0000256" key="2">
    <source>
        <dbReference type="ARBA" id="ARBA00006920"/>
    </source>
</evidence>
<evidence type="ECO:0000313" key="15">
    <source>
        <dbReference type="Proteomes" id="UP001165561"/>
    </source>
</evidence>
<dbReference type="Pfam" id="PF06736">
    <property type="entry name" value="TMEM175"/>
    <property type="match status" value="1"/>
</dbReference>
<evidence type="ECO:0000256" key="1">
    <source>
        <dbReference type="ARBA" id="ARBA00004141"/>
    </source>
</evidence>
<keyword evidence="9" id="KW-0406">Ion transport</keyword>
<keyword evidence="5 13" id="KW-0812">Transmembrane</keyword>
<feature type="transmembrane region" description="Helical" evidence="13">
    <location>
        <begin position="21"/>
        <end position="45"/>
    </location>
</feature>
<dbReference type="EMBL" id="JARACI010000843">
    <property type="protein sequence ID" value="MDD9206304.1"/>
    <property type="molecule type" value="Genomic_DNA"/>
</dbReference>
<keyword evidence="7" id="KW-0630">Potassium</keyword>
<evidence type="ECO:0000256" key="12">
    <source>
        <dbReference type="ARBA" id="ARBA00034430"/>
    </source>
</evidence>
<evidence type="ECO:0000256" key="4">
    <source>
        <dbReference type="ARBA" id="ARBA00022538"/>
    </source>
</evidence>
<protein>
    <submittedName>
        <fullName evidence="14">TMEM175 family protein</fullName>
    </submittedName>
</protein>
<keyword evidence="11" id="KW-0407">Ion channel</keyword>
<evidence type="ECO:0000256" key="3">
    <source>
        <dbReference type="ARBA" id="ARBA00022448"/>
    </source>
</evidence>
<evidence type="ECO:0000256" key="5">
    <source>
        <dbReference type="ARBA" id="ARBA00022692"/>
    </source>
</evidence>
<feature type="transmembrane region" description="Helical" evidence="13">
    <location>
        <begin position="65"/>
        <end position="84"/>
    </location>
</feature>
<feature type="transmembrane region" description="Helical" evidence="13">
    <location>
        <begin position="96"/>
        <end position="115"/>
    </location>
</feature>
<evidence type="ECO:0000256" key="6">
    <source>
        <dbReference type="ARBA" id="ARBA00022826"/>
    </source>
</evidence>
<evidence type="ECO:0000256" key="8">
    <source>
        <dbReference type="ARBA" id="ARBA00022989"/>
    </source>
</evidence>
<evidence type="ECO:0000313" key="14">
    <source>
        <dbReference type="EMBL" id="MDD9206304.1"/>
    </source>
</evidence>
<gene>
    <name evidence="14" type="ORF">PU560_07460</name>
</gene>
<evidence type="ECO:0000256" key="7">
    <source>
        <dbReference type="ARBA" id="ARBA00022958"/>
    </source>
</evidence>